<evidence type="ECO:0000256" key="1">
    <source>
        <dbReference type="ARBA" id="ARBA00009182"/>
    </source>
</evidence>
<comment type="catalytic activity">
    <reaction evidence="7">
        <text>succinate + ATP + CoA = succinyl-CoA + ADP + phosphate</text>
        <dbReference type="Rhea" id="RHEA:17661"/>
        <dbReference type="ChEBI" id="CHEBI:30031"/>
        <dbReference type="ChEBI" id="CHEBI:30616"/>
        <dbReference type="ChEBI" id="CHEBI:43474"/>
        <dbReference type="ChEBI" id="CHEBI:57287"/>
        <dbReference type="ChEBI" id="CHEBI:57292"/>
        <dbReference type="ChEBI" id="CHEBI:456216"/>
        <dbReference type="EC" id="6.2.1.5"/>
    </reaction>
</comment>
<evidence type="ECO:0000256" key="3">
    <source>
        <dbReference type="ARBA" id="ARBA00022598"/>
    </source>
</evidence>
<feature type="binding site" evidence="7">
    <location>
        <position position="213"/>
    </location>
    <ligand>
        <name>Mg(2+)</name>
        <dbReference type="ChEBI" id="CHEBI:18420"/>
    </ligand>
</feature>
<dbReference type="SUPFAM" id="SSF56059">
    <property type="entry name" value="Glutathione synthetase ATP-binding domain-like"/>
    <property type="match status" value="1"/>
</dbReference>
<dbReference type="PIRSF" id="PIRSF001554">
    <property type="entry name" value="SucCS_beta"/>
    <property type="match status" value="1"/>
</dbReference>
<dbReference type="FunFam" id="3.30.1490.20:FF:000002">
    <property type="entry name" value="Succinate--CoA ligase [ADP-forming] subunit beta"/>
    <property type="match status" value="1"/>
</dbReference>
<dbReference type="Pfam" id="PF08442">
    <property type="entry name" value="ATP-grasp_2"/>
    <property type="match status" value="1"/>
</dbReference>
<dbReference type="GO" id="GO:0006104">
    <property type="term" value="P:succinyl-CoA metabolic process"/>
    <property type="evidence" value="ECO:0007669"/>
    <property type="project" value="TreeGrafter"/>
</dbReference>
<dbReference type="FunFam" id="3.30.470.20:FF:000002">
    <property type="entry name" value="Succinate--CoA ligase [ADP-forming] subunit beta"/>
    <property type="match status" value="1"/>
</dbReference>
<feature type="domain" description="ATP-grasp fold succinyl-CoA synthetase-type" evidence="9">
    <location>
        <begin position="2"/>
        <end position="202"/>
    </location>
</feature>
<dbReference type="GO" id="GO:0005829">
    <property type="term" value="C:cytosol"/>
    <property type="evidence" value="ECO:0007669"/>
    <property type="project" value="TreeGrafter"/>
</dbReference>
<keyword evidence="6 7" id="KW-0460">Magnesium</keyword>
<dbReference type="InterPro" id="IPR005809">
    <property type="entry name" value="Succ_CoA_ligase-like_bsu"/>
</dbReference>
<dbReference type="NCBIfam" id="TIGR01016">
    <property type="entry name" value="sucCoAbeta"/>
    <property type="match status" value="1"/>
</dbReference>
<keyword evidence="3 7" id="KW-0436">Ligase</keyword>
<feature type="binding site" evidence="7">
    <location>
        <begin position="53"/>
        <end position="55"/>
    </location>
    <ligand>
        <name>ATP</name>
        <dbReference type="ChEBI" id="CHEBI:30616"/>
    </ligand>
</feature>
<dbReference type="GO" id="GO:0006099">
    <property type="term" value="P:tricarboxylic acid cycle"/>
    <property type="evidence" value="ECO:0007669"/>
    <property type="project" value="UniProtKB-UniRule"/>
</dbReference>
<feature type="domain" description="ATP-citrate synthase/succinyl-CoA ligase C-terminal" evidence="8">
    <location>
        <begin position="262"/>
        <end position="375"/>
    </location>
</feature>
<keyword evidence="4 7" id="KW-0479">Metal-binding</keyword>
<protein>
    <recommendedName>
        <fullName evidence="7">Succinate--CoA ligase [ADP-forming] subunit beta</fullName>
        <ecNumber evidence="7">6.2.1.5</ecNumber>
    </recommendedName>
    <alternativeName>
        <fullName evidence="7">Succinyl-CoA synthetase subunit beta</fullName>
        <shortName evidence="7">SCS-beta</shortName>
    </alternativeName>
</protein>
<comment type="cofactor">
    <cofactor evidence="7">
        <name>Mg(2+)</name>
        <dbReference type="ChEBI" id="CHEBI:18420"/>
    </cofactor>
    <text evidence="7">Binds 1 Mg(2+) ion per subunit.</text>
</comment>
<comment type="caution">
    <text evidence="10">The sequence shown here is derived from an EMBL/GenBank/DDBJ whole genome shotgun (WGS) entry which is preliminary data.</text>
</comment>
<dbReference type="GO" id="GO:0042709">
    <property type="term" value="C:succinate-CoA ligase complex"/>
    <property type="evidence" value="ECO:0007669"/>
    <property type="project" value="TreeGrafter"/>
</dbReference>
<feature type="binding site" evidence="7">
    <location>
        <position position="99"/>
    </location>
    <ligand>
        <name>ATP</name>
        <dbReference type="ChEBI" id="CHEBI:30616"/>
    </ligand>
</feature>
<evidence type="ECO:0000259" key="9">
    <source>
        <dbReference type="Pfam" id="PF08442"/>
    </source>
</evidence>
<dbReference type="PROSITE" id="PS01217">
    <property type="entry name" value="SUCCINYL_COA_LIG_3"/>
    <property type="match status" value="1"/>
</dbReference>
<dbReference type="NCBIfam" id="NF001913">
    <property type="entry name" value="PRK00696.1"/>
    <property type="match status" value="1"/>
</dbReference>
<comment type="catalytic activity">
    <reaction evidence="7">
        <text>GTP + succinate + CoA = succinyl-CoA + GDP + phosphate</text>
        <dbReference type="Rhea" id="RHEA:22120"/>
        <dbReference type="ChEBI" id="CHEBI:30031"/>
        <dbReference type="ChEBI" id="CHEBI:37565"/>
        <dbReference type="ChEBI" id="CHEBI:43474"/>
        <dbReference type="ChEBI" id="CHEBI:57287"/>
        <dbReference type="ChEBI" id="CHEBI:57292"/>
        <dbReference type="ChEBI" id="CHEBI:58189"/>
    </reaction>
</comment>
<dbReference type="GO" id="GO:0004775">
    <property type="term" value="F:succinate-CoA ligase (ADP-forming) activity"/>
    <property type="evidence" value="ECO:0007669"/>
    <property type="project" value="UniProtKB-UniRule"/>
</dbReference>
<dbReference type="SUPFAM" id="SSF52210">
    <property type="entry name" value="Succinyl-CoA synthetase domains"/>
    <property type="match status" value="1"/>
</dbReference>
<keyword evidence="7" id="KW-0067">ATP-binding</keyword>
<evidence type="ECO:0000256" key="7">
    <source>
        <dbReference type="HAMAP-Rule" id="MF_00558"/>
    </source>
</evidence>
<feature type="binding site" evidence="7">
    <location>
        <begin position="321"/>
        <end position="323"/>
    </location>
    <ligand>
        <name>substrate</name>
        <note>ligand shared with subunit alpha</note>
    </ligand>
</feature>
<evidence type="ECO:0000313" key="10">
    <source>
        <dbReference type="EMBL" id="EAK2039696.1"/>
    </source>
</evidence>
<gene>
    <name evidence="7 10" type="primary">sucC</name>
    <name evidence="10" type="ORF">BTS81_01885</name>
</gene>
<dbReference type="UniPathway" id="UPA00223">
    <property type="reaction ID" value="UER00999"/>
</dbReference>
<dbReference type="Gene3D" id="3.30.1490.20">
    <property type="entry name" value="ATP-grasp fold, A domain"/>
    <property type="match status" value="1"/>
</dbReference>
<comment type="function">
    <text evidence="7">Succinyl-CoA synthetase functions in the citric acid cycle (TCA), coupling the hydrolysis of succinyl-CoA to the synthesis of either ATP or GTP and thus represents the only step of substrate-level phosphorylation in the TCA. The beta subunit provides nucleotide specificity of the enzyme and binds the substrate succinate, while the binding sites for coenzyme A and phosphate are found in the alpha subunit.</text>
</comment>
<dbReference type="PANTHER" id="PTHR11815">
    <property type="entry name" value="SUCCINYL-COA SYNTHETASE BETA CHAIN"/>
    <property type="match status" value="1"/>
</dbReference>
<evidence type="ECO:0000256" key="5">
    <source>
        <dbReference type="ARBA" id="ARBA00022741"/>
    </source>
</evidence>
<feature type="binding site" evidence="7">
    <location>
        <position position="264"/>
    </location>
    <ligand>
        <name>substrate</name>
        <note>ligand shared with subunit alpha</note>
    </ligand>
</feature>
<dbReference type="HAMAP" id="MF_00558">
    <property type="entry name" value="Succ_CoA_beta"/>
    <property type="match status" value="1"/>
</dbReference>
<accession>A0A5T1ITX9</accession>
<organism evidence="10">
    <name type="scientific">Campylobacter jejuni</name>
    <dbReference type="NCBI Taxonomy" id="197"/>
    <lineage>
        <taxon>Bacteria</taxon>
        <taxon>Pseudomonadati</taxon>
        <taxon>Campylobacterota</taxon>
        <taxon>Epsilonproteobacteria</taxon>
        <taxon>Campylobacterales</taxon>
        <taxon>Campylobacteraceae</taxon>
        <taxon>Campylobacter</taxon>
    </lineage>
</organism>
<feature type="binding site" evidence="7">
    <location>
        <position position="46"/>
    </location>
    <ligand>
        <name>ATP</name>
        <dbReference type="ChEBI" id="CHEBI:30616"/>
    </ligand>
</feature>
<evidence type="ECO:0000256" key="6">
    <source>
        <dbReference type="ARBA" id="ARBA00022842"/>
    </source>
</evidence>
<dbReference type="FunFam" id="3.40.50.261:FF:000001">
    <property type="entry name" value="Succinate--CoA ligase [ADP-forming] subunit beta"/>
    <property type="match status" value="1"/>
</dbReference>
<proteinExistence type="inferred from homology"/>
<comment type="subunit">
    <text evidence="7">Heterotetramer of two alpha and two beta subunits.</text>
</comment>
<dbReference type="AlphaFoldDB" id="A0A5T1ITX9"/>
<evidence type="ECO:0000259" key="8">
    <source>
        <dbReference type="Pfam" id="PF00549"/>
    </source>
</evidence>
<dbReference type="Gene3D" id="3.40.50.261">
    <property type="entry name" value="Succinyl-CoA synthetase domains"/>
    <property type="match status" value="1"/>
</dbReference>
<dbReference type="RefSeq" id="WP_002859928.1">
    <property type="nucleotide sequence ID" value="NZ_AP028387.1"/>
</dbReference>
<dbReference type="InterPro" id="IPR013650">
    <property type="entry name" value="ATP-grasp_succ-CoA_synth-type"/>
</dbReference>
<dbReference type="Gene3D" id="3.30.470.20">
    <property type="entry name" value="ATP-grasp fold, B domain"/>
    <property type="match status" value="1"/>
</dbReference>
<sequence>MNIHEYQAKAIFVDNGIPTLKGKVAFSVDEAVANAKELGGSVWAVKAQIHAGGRGLGGGVKIAKNLDEVKDYASKILGMNLVTHQTGPEGKLVQKLYIESGANIVKEYYLAILFNRMAEQITIIASSEGGMDIEKVAKESPEKIAKVGIDPQIGFKMFHGLEVARVLGLDKDEGKKLISMIAKLYKLYMDKDMNMLEINPLIKTAEGDFYALDAKCSFDDSALYRHPEIAELRDITEENPAEREAAEFGLSYVKLDGDVACMVNGAGLAMATMDIINYSGAKPANFLDVGGGASPETVAKAFEIILRDKNVKVIFINIFGGIVRCDRIANGILEATKNVEVNIPIVVRLDGTNAAEAKTILDNSNLKNIKAATNLKNGAELVKSLVG</sequence>
<dbReference type="InterPro" id="IPR013815">
    <property type="entry name" value="ATP_grasp_subdomain_1"/>
</dbReference>
<comment type="pathway">
    <text evidence="7">Carbohydrate metabolism; tricarboxylic acid cycle; succinate from succinyl-CoA (ligase route): step 1/1.</text>
</comment>
<reference evidence="10" key="1">
    <citation type="submission" date="2018-05" db="EMBL/GenBank/DDBJ databases">
        <authorList>
            <consortium name="PulseNet: The National Subtyping Network for Foodborne Disease Surveillance"/>
            <person name="Tarr C.L."/>
            <person name="Trees E."/>
            <person name="Katz L.S."/>
            <person name="Carleton-Romer H.A."/>
            <person name="Stroika S."/>
            <person name="Kucerova Z."/>
            <person name="Roache K.F."/>
            <person name="Sabol A.L."/>
            <person name="Besser J."/>
            <person name="Gerner-Smidt P."/>
        </authorList>
    </citation>
    <scope>NUCLEOTIDE SEQUENCE</scope>
    <source>
        <strain evidence="10">PNUSAC001145</strain>
    </source>
</reference>
<dbReference type="EMBL" id="AACEGE010000002">
    <property type="protein sequence ID" value="EAK2039696.1"/>
    <property type="molecule type" value="Genomic_DNA"/>
</dbReference>
<feature type="binding site" evidence="7">
    <location>
        <position position="102"/>
    </location>
    <ligand>
        <name>ATP</name>
        <dbReference type="ChEBI" id="CHEBI:30616"/>
    </ligand>
</feature>
<feature type="binding site" evidence="7">
    <location>
        <position position="107"/>
    </location>
    <ligand>
        <name>ATP</name>
        <dbReference type="ChEBI" id="CHEBI:30616"/>
    </ligand>
</feature>
<dbReference type="InterPro" id="IPR017866">
    <property type="entry name" value="Succ-CoA_synthase_bsu_CS"/>
</dbReference>
<dbReference type="GO" id="GO:0000287">
    <property type="term" value="F:magnesium ion binding"/>
    <property type="evidence" value="ECO:0007669"/>
    <property type="project" value="UniProtKB-UniRule"/>
</dbReference>
<evidence type="ECO:0000256" key="2">
    <source>
        <dbReference type="ARBA" id="ARBA00022532"/>
    </source>
</evidence>
<dbReference type="EC" id="6.2.1.5" evidence="7"/>
<dbReference type="InterPro" id="IPR016102">
    <property type="entry name" value="Succinyl-CoA_synth-like"/>
</dbReference>
<dbReference type="PANTHER" id="PTHR11815:SF10">
    <property type="entry name" value="SUCCINATE--COA LIGASE [GDP-FORMING] SUBUNIT BETA, MITOCHONDRIAL"/>
    <property type="match status" value="1"/>
</dbReference>
<keyword evidence="5 7" id="KW-0547">Nucleotide-binding</keyword>
<keyword evidence="2 7" id="KW-0816">Tricarboxylic acid cycle</keyword>
<name>A0A5T1ITX9_CAMJU</name>
<dbReference type="InterPro" id="IPR005811">
    <property type="entry name" value="SUCC_ACL_C"/>
</dbReference>
<feature type="binding site" evidence="7">
    <location>
        <position position="199"/>
    </location>
    <ligand>
        <name>Mg(2+)</name>
        <dbReference type="ChEBI" id="CHEBI:18420"/>
    </ligand>
</feature>
<comment type="similarity">
    <text evidence="1 7">Belongs to the succinate/malate CoA ligase beta subunit family.</text>
</comment>
<dbReference type="GO" id="GO:0005524">
    <property type="term" value="F:ATP binding"/>
    <property type="evidence" value="ECO:0007669"/>
    <property type="project" value="UniProtKB-UniRule"/>
</dbReference>
<dbReference type="Pfam" id="PF00549">
    <property type="entry name" value="Ligase_CoA"/>
    <property type="match status" value="1"/>
</dbReference>
<evidence type="ECO:0000256" key="4">
    <source>
        <dbReference type="ARBA" id="ARBA00022723"/>
    </source>
</evidence>